<keyword evidence="3 6" id="KW-0812">Transmembrane</keyword>
<dbReference type="Gene3D" id="1.20.1260.100">
    <property type="entry name" value="TspO/MBR protein"/>
    <property type="match status" value="1"/>
</dbReference>
<evidence type="ECO:0000256" key="5">
    <source>
        <dbReference type="ARBA" id="ARBA00023136"/>
    </source>
</evidence>
<evidence type="ECO:0000256" key="1">
    <source>
        <dbReference type="ARBA" id="ARBA00004141"/>
    </source>
</evidence>
<dbReference type="PANTHER" id="PTHR10057:SF0">
    <property type="entry name" value="TRANSLOCATOR PROTEIN"/>
    <property type="match status" value="1"/>
</dbReference>
<evidence type="ECO:0000256" key="2">
    <source>
        <dbReference type="ARBA" id="ARBA00007524"/>
    </source>
</evidence>
<protein>
    <submittedName>
        <fullName evidence="7">Tryptophan-rich sensory protein</fullName>
    </submittedName>
</protein>
<proteinExistence type="inferred from homology"/>
<feature type="transmembrane region" description="Helical" evidence="6">
    <location>
        <begin position="85"/>
        <end position="102"/>
    </location>
</feature>
<dbReference type="PANTHER" id="PTHR10057">
    <property type="entry name" value="PERIPHERAL-TYPE BENZODIAZEPINE RECEPTOR"/>
    <property type="match status" value="1"/>
</dbReference>
<evidence type="ECO:0000313" key="8">
    <source>
        <dbReference type="Proteomes" id="UP000283855"/>
    </source>
</evidence>
<comment type="subcellular location">
    <subcellularLocation>
        <location evidence="1">Membrane</location>
        <topology evidence="1">Multi-pass membrane protein</topology>
    </subcellularLocation>
</comment>
<dbReference type="CDD" id="cd15904">
    <property type="entry name" value="TSPO_MBR"/>
    <property type="match status" value="1"/>
</dbReference>
<evidence type="ECO:0000313" key="7">
    <source>
        <dbReference type="EMBL" id="RHA74717.1"/>
    </source>
</evidence>
<organism evidence="7 8">
    <name type="scientific">Phocaeicola coprophilus</name>
    <dbReference type="NCBI Taxonomy" id="387090"/>
    <lineage>
        <taxon>Bacteria</taxon>
        <taxon>Pseudomonadati</taxon>
        <taxon>Bacteroidota</taxon>
        <taxon>Bacteroidia</taxon>
        <taxon>Bacteroidales</taxon>
        <taxon>Bacteroidaceae</taxon>
        <taxon>Phocaeicola</taxon>
    </lineage>
</organism>
<sequence length="137" mass="15888">MVTGFSASLFQKTALADWYPTLEKSVLTPPALVFPVVWTILYVVMGIALGRILGKNLQRAIGLWWIQLAFNFSWSIVFFYLTSPWWGLLVILLLDGLVYAFLDLVRKKDRWEAICFLPYFIWLILASYLNLYVCLNN</sequence>
<dbReference type="InterPro" id="IPR038330">
    <property type="entry name" value="TspO/MBR-related_sf"/>
</dbReference>
<keyword evidence="5 6" id="KW-0472">Membrane</keyword>
<dbReference type="GO" id="GO:0016020">
    <property type="term" value="C:membrane"/>
    <property type="evidence" value="ECO:0007669"/>
    <property type="project" value="UniProtKB-SubCell"/>
</dbReference>
<reference evidence="7 8" key="1">
    <citation type="submission" date="2018-08" db="EMBL/GenBank/DDBJ databases">
        <title>A genome reference for cultivated species of the human gut microbiota.</title>
        <authorList>
            <person name="Zou Y."/>
            <person name="Xue W."/>
            <person name="Luo G."/>
        </authorList>
    </citation>
    <scope>NUCLEOTIDE SEQUENCE [LARGE SCALE GENOMIC DNA]</scope>
    <source>
        <strain evidence="7 8">AM42-38</strain>
    </source>
</reference>
<dbReference type="FunFam" id="1.20.1260.100:FF:000001">
    <property type="entry name" value="translocator protein 2"/>
    <property type="match status" value="1"/>
</dbReference>
<comment type="similarity">
    <text evidence="2">Belongs to the TspO/BZRP family.</text>
</comment>
<gene>
    <name evidence="7" type="ORF">DW921_10145</name>
</gene>
<comment type="caution">
    <text evidence="7">The sequence shown here is derived from an EMBL/GenBank/DDBJ whole genome shotgun (WGS) entry which is preliminary data.</text>
</comment>
<evidence type="ECO:0000256" key="6">
    <source>
        <dbReference type="SAM" id="Phobius"/>
    </source>
</evidence>
<evidence type="ECO:0000256" key="4">
    <source>
        <dbReference type="ARBA" id="ARBA00022989"/>
    </source>
</evidence>
<dbReference type="AlphaFoldDB" id="A0A413SYI8"/>
<dbReference type="GO" id="GO:0033013">
    <property type="term" value="P:tetrapyrrole metabolic process"/>
    <property type="evidence" value="ECO:0007669"/>
    <property type="project" value="UniProtKB-ARBA"/>
</dbReference>
<feature type="transmembrane region" description="Helical" evidence="6">
    <location>
        <begin position="60"/>
        <end position="79"/>
    </location>
</feature>
<feature type="transmembrane region" description="Helical" evidence="6">
    <location>
        <begin position="114"/>
        <end position="133"/>
    </location>
</feature>
<dbReference type="Pfam" id="PF03073">
    <property type="entry name" value="TspO_MBR"/>
    <property type="match status" value="1"/>
</dbReference>
<dbReference type="InterPro" id="IPR004307">
    <property type="entry name" value="TspO_MBR"/>
</dbReference>
<feature type="transmembrane region" description="Helical" evidence="6">
    <location>
        <begin position="32"/>
        <end position="53"/>
    </location>
</feature>
<accession>A0A413SYI8</accession>
<evidence type="ECO:0000256" key="3">
    <source>
        <dbReference type="ARBA" id="ARBA00022692"/>
    </source>
</evidence>
<keyword evidence="4 6" id="KW-1133">Transmembrane helix</keyword>
<dbReference type="EMBL" id="QSFT01000021">
    <property type="protein sequence ID" value="RHA74717.1"/>
    <property type="molecule type" value="Genomic_DNA"/>
</dbReference>
<name>A0A413SYI8_9BACT</name>
<dbReference type="PIRSF" id="PIRSF005859">
    <property type="entry name" value="PBR"/>
    <property type="match status" value="1"/>
</dbReference>
<dbReference type="Proteomes" id="UP000283855">
    <property type="component" value="Unassembled WGS sequence"/>
</dbReference>